<proteinExistence type="predicted"/>
<dbReference type="HOGENOM" id="CLU_160377_0_0_1"/>
<reference evidence="6" key="3">
    <citation type="submission" date="2025-09" db="UniProtKB">
        <authorList>
            <consortium name="Ensembl"/>
        </authorList>
    </citation>
    <scope>IDENTIFICATION</scope>
</reference>
<dbReference type="EC" id="3.1.3.1" evidence="2"/>
<dbReference type="SUPFAM" id="SSF53649">
    <property type="entry name" value="Alkaline phosphatase-like"/>
    <property type="match status" value="1"/>
</dbReference>
<keyword evidence="7" id="KW-1185">Reference proteome</keyword>
<dbReference type="GO" id="GO:0004035">
    <property type="term" value="F:alkaline phosphatase activity"/>
    <property type="evidence" value="ECO:0007669"/>
    <property type="project" value="UniProtKB-EC"/>
</dbReference>
<dbReference type="GO" id="GO:0098552">
    <property type="term" value="C:side of membrane"/>
    <property type="evidence" value="ECO:0007669"/>
    <property type="project" value="UniProtKB-KW"/>
</dbReference>
<dbReference type="eggNOG" id="KOG4126">
    <property type="taxonomic scope" value="Eukaryota"/>
</dbReference>
<dbReference type="Gene3D" id="3.40.720.10">
    <property type="entry name" value="Alkaline Phosphatase, subunit A"/>
    <property type="match status" value="1"/>
</dbReference>
<keyword evidence="3" id="KW-0325">Glycoprotein</keyword>
<keyword evidence="4" id="KW-0862">Zinc</keyword>
<dbReference type="GeneTree" id="ENSGT00950000183063"/>
<evidence type="ECO:0000256" key="5">
    <source>
        <dbReference type="SAM" id="SignalP"/>
    </source>
</evidence>
<feature type="signal peptide" evidence="5">
    <location>
        <begin position="1"/>
        <end position="22"/>
    </location>
</feature>
<feature type="binding site" evidence="4">
    <location>
        <position position="64"/>
    </location>
    <ligand>
        <name>Mg(2+)</name>
        <dbReference type="ChEBI" id="CHEBI:18420"/>
    </ligand>
</feature>
<dbReference type="GO" id="GO:0005886">
    <property type="term" value="C:plasma membrane"/>
    <property type="evidence" value="ECO:0007669"/>
    <property type="project" value="UniProtKB-SubCell"/>
</dbReference>
<evidence type="ECO:0000313" key="7">
    <source>
        <dbReference type="Proteomes" id="UP000001074"/>
    </source>
</evidence>
<organism evidence="6 7">
    <name type="scientific">Myotis lucifugus</name>
    <name type="common">Little brown bat</name>
    <dbReference type="NCBI Taxonomy" id="59463"/>
    <lineage>
        <taxon>Eukaryota</taxon>
        <taxon>Metazoa</taxon>
        <taxon>Chordata</taxon>
        <taxon>Craniata</taxon>
        <taxon>Vertebrata</taxon>
        <taxon>Euteleostomi</taxon>
        <taxon>Mammalia</taxon>
        <taxon>Eutheria</taxon>
        <taxon>Laurasiatheria</taxon>
        <taxon>Chiroptera</taxon>
        <taxon>Yangochiroptera</taxon>
        <taxon>Vespertilionidae</taxon>
        <taxon>Myotis</taxon>
    </lineage>
</organism>
<dbReference type="GO" id="GO:0046872">
    <property type="term" value="F:metal ion binding"/>
    <property type="evidence" value="ECO:0007669"/>
    <property type="project" value="UniProtKB-KW"/>
</dbReference>
<reference evidence="6" key="2">
    <citation type="submission" date="2025-08" db="UniProtKB">
        <authorList>
            <consortium name="Ensembl"/>
        </authorList>
    </citation>
    <scope>IDENTIFICATION</scope>
</reference>
<evidence type="ECO:0000256" key="3">
    <source>
        <dbReference type="ARBA" id="ARBA00022622"/>
    </source>
</evidence>
<keyword evidence="3" id="KW-0336">GPI-anchor</keyword>
<dbReference type="PANTHER" id="PTHR11596">
    <property type="entry name" value="ALKALINE PHOSPHATASE"/>
    <property type="match status" value="1"/>
</dbReference>
<dbReference type="Pfam" id="PF00245">
    <property type="entry name" value="Alk_phosphatase"/>
    <property type="match status" value="1"/>
</dbReference>
<dbReference type="InterPro" id="IPR001952">
    <property type="entry name" value="Alkaline_phosphatase"/>
</dbReference>
<reference evidence="6 7" key="1">
    <citation type="journal article" date="2011" name="Nature">
        <title>A high-resolution map of human evolutionary constraint using 29 mammals.</title>
        <authorList>
            <person name="Lindblad-Toh K."/>
            <person name="Garber M."/>
            <person name="Zuk O."/>
            <person name="Lin M.F."/>
            <person name="Parker B.J."/>
            <person name="Washietl S."/>
            <person name="Kheradpour P."/>
            <person name="Ernst J."/>
            <person name="Jordan G."/>
            <person name="Mauceli E."/>
            <person name="Ward L.D."/>
            <person name="Lowe C.B."/>
            <person name="Holloway A.K."/>
            <person name="Clamp M."/>
            <person name="Gnerre S."/>
            <person name="Alfoldi J."/>
            <person name="Beal K."/>
            <person name="Chang J."/>
            <person name="Clawson H."/>
            <person name="Cuff J."/>
            <person name="Di Palma F."/>
            <person name="Fitzgerald S."/>
            <person name="Flicek P."/>
            <person name="Guttman M."/>
            <person name="Hubisz M.J."/>
            <person name="Jaffe D.B."/>
            <person name="Jungreis I."/>
            <person name="Kent W.J."/>
            <person name="Kostka D."/>
            <person name="Lara M."/>
            <person name="Martins A.L."/>
            <person name="Massingham T."/>
            <person name="Moltke I."/>
            <person name="Raney B.J."/>
            <person name="Rasmussen M.D."/>
            <person name="Robinson J."/>
            <person name="Stark A."/>
            <person name="Vilella A.J."/>
            <person name="Wen J."/>
            <person name="Xie X."/>
            <person name="Zody M.C."/>
            <person name="Baldwin J."/>
            <person name="Bloom T."/>
            <person name="Chin C.W."/>
            <person name="Heiman D."/>
            <person name="Nicol R."/>
            <person name="Nusbaum C."/>
            <person name="Young S."/>
            <person name="Wilkinson J."/>
            <person name="Worley K.C."/>
            <person name="Kovar C.L."/>
            <person name="Muzny D.M."/>
            <person name="Gibbs R.A."/>
            <person name="Cree A."/>
            <person name="Dihn H.H."/>
            <person name="Fowler G."/>
            <person name="Jhangiani S."/>
            <person name="Joshi V."/>
            <person name="Lee S."/>
            <person name="Lewis L.R."/>
            <person name="Nazareth L.V."/>
            <person name="Okwuonu G."/>
            <person name="Santibanez J."/>
            <person name="Warren W.C."/>
            <person name="Mardis E.R."/>
            <person name="Weinstock G.M."/>
            <person name="Wilson R.K."/>
            <person name="Delehaunty K."/>
            <person name="Dooling D."/>
            <person name="Fronik C."/>
            <person name="Fulton L."/>
            <person name="Fulton B."/>
            <person name="Graves T."/>
            <person name="Minx P."/>
            <person name="Sodergren E."/>
            <person name="Birney E."/>
            <person name="Margulies E.H."/>
            <person name="Herrero J."/>
            <person name="Green E.D."/>
            <person name="Haussler D."/>
            <person name="Siepel A."/>
            <person name="Goldman N."/>
            <person name="Pollard K.S."/>
            <person name="Pedersen J.S."/>
            <person name="Lander E.S."/>
            <person name="Kellis M."/>
        </authorList>
    </citation>
    <scope>NUCLEOTIDE SEQUENCE [LARGE SCALE GENOMIC DNA]</scope>
</reference>
<dbReference type="Ensembl" id="ENSMLUT00000026875.1">
    <property type="protein sequence ID" value="ENSMLUP00000017034.1"/>
    <property type="gene ID" value="ENSMLUG00000022288.1"/>
</dbReference>
<keyword evidence="4" id="KW-0460">Magnesium</keyword>
<evidence type="ECO:0000256" key="2">
    <source>
        <dbReference type="ARBA" id="ARBA00012647"/>
    </source>
</evidence>
<dbReference type="EMBL" id="AAPE02003596">
    <property type="status" value="NOT_ANNOTATED_CDS"/>
    <property type="molecule type" value="Genomic_DNA"/>
</dbReference>
<feature type="binding site" evidence="4">
    <location>
        <position position="64"/>
    </location>
    <ligand>
        <name>Zn(2+)</name>
        <dbReference type="ChEBI" id="CHEBI:29105"/>
        <label>2</label>
    </ligand>
</feature>
<protein>
    <recommendedName>
        <fullName evidence="2">alkaline phosphatase</fullName>
        <ecNumber evidence="2">3.1.3.1</ecNumber>
    </recommendedName>
</protein>
<accession>G1Q002</accession>
<evidence type="ECO:0000313" key="6">
    <source>
        <dbReference type="Ensembl" id="ENSMLUP00000017034.1"/>
    </source>
</evidence>
<dbReference type="STRING" id="59463.ENSMLUP00000017034"/>
<sequence>MQGAHVLLLLLLLGLRIQLSIGFIPAEEEDPAFWNHQAAQALDTAKKLQPIQTAAKNLILFLGDGMGVSTVTATRILKGQMNGKLGPETSLAMDKFPFLALAK</sequence>
<comment type="subcellular location">
    <subcellularLocation>
        <location evidence="1">Cell membrane</location>
        <topology evidence="1">Lipid-anchor</topology>
        <topology evidence="1">GPI-anchor</topology>
    </subcellularLocation>
</comment>
<evidence type="ECO:0000256" key="1">
    <source>
        <dbReference type="ARBA" id="ARBA00004609"/>
    </source>
</evidence>
<keyword evidence="3" id="KW-0449">Lipoprotein</keyword>
<dbReference type="Proteomes" id="UP000001074">
    <property type="component" value="Unassembled WGS sequence"/>
</dbReference>
<dbReference type="PANTHER" id="PTHR11596:SF30">
    <property type="entry name" value="INTESTINAL-TYPE ALKALINE PHOSPHATASE"/>
    <property type="match status" value="1"/>
</dbReference>
<comment type="cofactor">
    <cofactor evidence="4">
        <name>Mg(2+)</name>
        <dbReference type="ChEBI" id="CHEBI:18420"/>
    </cofactor>
    <text evidence="4">Binds 1 Mg(2+) ion.</text>
</comment>
<dbReference type="InterPro" id="IPR017850">
    <property type="entry name" value="Alkaline_phosphatase_core_sf"/>
</dbReference>
<name>G1Q002_MYOLU</name>
<evidence type="ECO:0000256" key="4">
    <source>
        <dbReference type="PIRSR" id="PIRSR601952-2"/>
    </source>
</evidence>
<dbReference type="InParanoid" id="G1Q002"/>
<keyword evidence="3" id="KW-0472">Membrane</keyword>
<keyword evidence="5" id="KW-0732">Signal</keyword>
<comment type="cofactor">
    <cofactor evidence="4">
        <name>Zn(2+)</name>
        <dbReference type="ChEBI" id="CHEBI:29105"/>
    </cofactor>
    <text evidence="4">Binds 2 Zn(2+) ions.</text>
</comment>
<keyword evidence="4" id="KW-0479">Metal-binding</keyword>
<dbReference type="AlphaFoldDB" id="G1Q002"/>
<dbReference type="OMA" id="QQFWKNI"/>
<feature type="chain" id="PRO_5003417756" description="alkaline phosphatase" evidence="5">
    <location>
        <begin position="23"/>
        <end position="103"/>
    </location>
</feature>